<evidence type="ECO:0000313" key="8">
    <source>
        <dbReference type="Proteomes" id="UP000537188"/>
    </source>
</evidence>
<feature type="domain" description="Reductase C-terminal" evidence="6">
    <location>
        <begin position="90"/>
        <end position="111"/>
    </location>
</feature>
<sequence>VDLVVVGVGLIPNIDLAEQAGLDVRNGVVVGADARTSDPHIFAAGDCTFHKNLFYDRHMRLESVPNATEQGPIVAANICGKVAFHSAVPWFWSDQYDLKLQMVGLSEGYDQL</sequence>
<keyword evidence="4" id="KW-0274">FAD</keyword>
<dbReference type="PRINTS" id="PR00368">
    <property type="entry name" value="FADPNR"/>
</dbReference>
<feature type="domain" description="FAD/NAD(P)-binding" evidence="5">
    <location>
        <begin position="1"/>
        <end position="71"/>
    </location>
</feature>
<evidence type="ECO:0000256" key="3">
    <source>
        <dbReference type="ARBA" id="ARBA00022630"/>
    </source>
</evidence>
<keyword evidence="3" id="KW-0285">Flavoprotein</keyword>
<evidence type="ECO:0000259" key="5">
    <source>
        <dbReference type="Pfam" id="PF07992"/>
    </source>
</evidence>
<comment type="caution">
    <text evidence="7">The sequence shown here is derived from an EMBL/GenBank/DDBJ whole genome shotgun (WGS) entry which is preliminary data.</text>
</comment>
<comment type="cofactor">
    <cofactor evidence="1">
        <name>FAD</name>
        <dbReference type="ChEBI" id="CHEBI:57692"/>
    </cofactor>
</comment>
<dbReference type="Pfam" id="PF07992">
    <property type="entry name" value="Pyr_redox_2"/>
    <property type="match status" value="1"/>
</dbReference>
<dbReference type="PANTHER" id="PTHR43429:SF3">
    <property type="entry name" value="NITRITE REDUCTASE [NAD(P)H]"/>
    <property type="match status" value="1"/>
</dbReference>
<dbReference type="InterPro" id="IPR016156">
    <property type="entry name" value="FAD/NAD-linked_Rdtase_dimer_sf"/>
</dbReference>
<proteinExistence type="inferred from homology"/>
<evidence type="ECO:0000259" key="6">
    <source>
        <dbReference type="Pfam" id="PF14759"/>
    </source>
</evidence>
<dbReference type="Gene3D" id="3.30.390.30">
    <property type="match status" value="1"/>
</dbReference>
<organism evidence="7 8">
    <name type="scientific">Pseudomonas yamanorum</name>
    <dbReference type="NCBI Taxonomy" id="515393"/>
    <lineage>
        <taxon>Bacteria</taxon>
        <taxon>Pseudomonadati</taxon>
        <taxon>Pseudomonadota</taxon>
        <taxon>Gammaproteobacteria</taxon>
        <taxon>Pseudomonadales</taxon>
        <taxon>Pseudomonadaceae</taxon>
        <taxon>Pseudomonas</taxon>
    </lineage>
</organism>
<dbReference type="Pfam" id="PF14759">
    <property type="entry name" value="Reductase_C"/>
    <property type="match status" value="1"/>
</dbReference>
<dbReference type="InterPro" id="IPR036188">
    <property type="entry name" value="FAD/NAD-bd_sf"/>
</dbReference>
<dbReference type="SUPFAM" id="SSF51905">
    <property type="entry name" value="FAD/NAD(P)-binding domain"/>
    <property type="match status" value="1"/>
</dbReference>
<evidence type="ECO:0000256" key="2">
    <source>
        <dbReference type="ARBA" id="ARBA00006442"/>
    </source>
</evidence>
<dbReference type="InterPro" id="IPR023753">
    <property type="entry name" value="FAD/NAD-binding_dom"/>
</dbReference>
<dbReference type="InterPro" id="IPR028202">
    <property type="entry name" value="Reductase_C"/>
</dbReference>
<dbReference type="PANTHER" id="PTHR43429">
    <property type="entry name" value="PYRIDINE NUCLEOTIDE-DISULFIDE OXIDOREDUCTASE DOMAIN-CONTAINING"/>
    <property type="match status" value="1"/>
</dbReference>
<evidence type="ECO:0000256" key="4">
    <source>
        <dbReference type="ARBA" id="ARBA00022827"/>
    </source>
</evidence>
<gene>
    <name evidence="7" type="ORF">HX828_32995</name>
</gene>
<dbReference type="RefSeq" id="WP_177116323.1">
    <property type="nucleotide sequence ID" value="NZ_JACARF010000109.1"/>
</dbReference>
<comment type="similarity">
    <text evidence="2">Belongs to the FAD-dependent oxidoreductase family.</text>
</comment>
<dbReference type="InterPro" id="IPR050260">
    <property type="entry name" value="FAD-bd_OxRdtase"/>
</dbReference>
<dbReference type="EMBL" id="JACARF010000109">
    <property type="protein sequence ID" value="NWE80390.1"/>
    <property type="molecule type" value="Genomic_DNA"/>
</dbReference>
<evidence type="ECO:0000313" key="7">
    <source>
        <dbReference type="EMBL" id="NWE80390.1"/>
    </source>
</evidence>
<feature type="non-terminal residue" evidence="7">
    <location>
        <position position="112"/>
    </location>
</feature>
<dbReference type="Proteomes" id="UP000537188">
    <property type="component" value="Unassembled WGS sequence"/>
</dbReference>
<dbReference type="AlphaFoldDB" id="A0A7Y8FJM3"/>
<feature type="non-terminal residue" evidence="7">
    <location>
        <position position="1"/>
    </location>
</feature>
<dbReference type="Gene3D" id="3.50.50.60">
    <property type="entry name" value="FAD/NAD(P)-binding domain"/>
    <property type="match status" value="1"/>
</dbReference>
<dbReference type="GO" id="GO:0016491">
    <property type="term" value="F:oxidoreductase activity"/>
    <property type="evidence" value="ECO:0007669"/>
    <property type="project" value="InterPro"/>
</dbReference>
<accession>A0A7Y8FJM3</accession>
<name>A0A7Y8FJM3_9PSED</name>
<evidence type="ECO:0000256" key="1">
    <source>
        <dbReference type="ARBA" id="ARBA00001974"/>
    </source>
</evidence>
<protein>
    <submittedName>
        <fullName evidence="7">FAD-dependent oxidoreductase</fullName>
    </submittedName>
</protein>
<reference evidence="7 8" key="1">
    <citation type="submission" date="2020-04" db="EMBL/GenBank/DDBJ databases">
        <title>Molecular characterization of pseudomonads from Agaricus bisporus reveal novel blotch 2 pathogens in Western Europe.</title>
        <authorList>
            <person name="Taparia T."/>
            <person name="Krijger M."/>
            <person name="Haynes E."/>
            <person name="Elpinstone J.G."/>
            <person name="Noble R."/>
            <person name="Van Der Wolf J."/>
        </authorList>
    </citation>
    <scope>NUCLEOTIDE SEQUENCE [LARGE SCALE GENOMIC DNA]</scope>
    <source>
        <strain evidence="7 8">IPO3781</strain>
    </source>
</reference>